<name>A0AC35U5F8_9BILA</name>
<dbReference type="Proteomes" id="UP000095286">
    <property type="component" value="Unplaced"/>
</dbReference>
<accession>A0AC35U5F8</accession>
<reference evidence="2" key="1">
    <citation type="submission" date="2016-11" db="UniProtKB">
        <authorList>
            <consortium name="WormBaseParasite"/>
        </authorList>
    </citation>
    <scope>IDENTIFICATION</scope>
    <source>
        <strain evidence="2">KR3021</strain>
    </source>
</reference>
<sequence length="364" mass="42192">MVLLNMNSLDNNDNHGVDEIVVYIWAHNSVDYNKLFLNADSITKQFPKCNVSLNKLSGITRLPILQLKVTTQISDQLSESITKFVHQLFKDDIVDDVFLLQSKAYKIEQYVLTLMDNKESDIFKEALMKAFDLIYKTLDQYTNDRVSIAFNGGKDCTLVLHLYSTALEVIEKSSYKSNEVDKLDVTNKLNAMALYFNHHPEFAQVPEFIERIKKEYKLNLIIYDHSIKASLKIHSKKYENNKAIFMGTRKTDPAGKYMNSAEEWTSNDWPQFLRVCPIFEWSYSNVWEAITKFNIPYLNLYDMGYTSLGEKNSTVKNPALKISQNSNGEKLNALTNDLSDKKDQDKYLPAYMLKDETLERDNRK</sequence>
<organism evidence="1 2">
    <name type="scientific">Rhabditophanes sp. KR3021</name>
    <dbReference type="NCBI Taxonomy" id="114890"/>
    <lineage>
        <taxon>Eukaryota</taxon>
        <taxon>Metazoa</taxon>
        <taxon>Ecdysozoa</taxon>
        <taxon>Nematoda</taxon>
        <taxon>Chromadorea</taxon>
        <taxon>Rhabditida</taxon>
        <taxon>Tylenchina</taxon>
        <taxon>Panagrolaimomorpha</taxon>
        <taxon>Strongyloidoidea</taxon>
        <taxon>Alloionematidae</taxon>
        <taxon>Rhabditophanes</taxon>
    </lineage>
</organism>
<evidence type="ECO:0000313" key="1">
    <source>
        <dbReference type="Proteomes" id="UP000095286"/>
    </source>
</evidence>
<evidence type="ECO:0000313" key="2">
    <source>
        <dbReference type="WBParaSite" id="RSKR_0000783100.1"/>
    </source>
</evidence>
<dbReference type="WBParaSite" id="RSKR_0000783100.1">
    <property type="protein sequence ID" value="RSKR_0000783100.1"/>
    <property type="gene ID" value="RSKR_0000783100"/>
</dbReference>
<protein>
    <submittedName>
        <fullName evidence="2">PAPS_reduct domain-containing protein</fullName>
    </submittedName>
</protein>
<proteinExistence type="predicted"/>